<keyword evidence="3" id="KW-1003">Cell membrane</keyword>
<dbReference type="PANTHER" id="PTHR43163">
    <property type="entry name" value="DIPEPTIDE TRANSPORT SYSTEM PERMEASE PROTEIN DPPB-RELATED"/>
    <property type="match status" value="1"/>
</dbReference>
<dbReference type="Pfam" id="PF00528">
    <property type="entry name" value="BPD_transp_1"/>
    <property type="match status" value="1"/>
</dbReference>
<keyword evidence="5 7" id="KW-1133">Transmembrane helix</keyword>
<evidence type="ECO:0000256" key="4">
    <source>
        <dbReference type="ARBA" id="ARBA00022692"/>
    </source>
</evidence>
<dbReference type="GO" id="GO:0071916">
    <property type="term" value="F:dipeptide transmembrane transporter activity"/>
    <property type="evidence" value="ECO:0007669"/>
    <property type="project" value="TreeGrafter"/>
</dbReference>
<dbReference type="PANTHER" id="PTHR43163:SF6">
    <property type="entry name" value="DIPEPTIDE TRANSPORT SYSTEM PERMEASE PROTEIN DPPB-RELATED"/>
    <property type="match status" value="1"/>
</dbReference>
<sequence>MPRYLARRIVQSLVTIFGVVTVAFFLVRLSGNPAALLLGPDASAADVDELSKTLGFDDPLVVQYGRFLGDAVTGDLGMSLKQNIPSLDLVAQRLPATLELASTGFVLGIAAAFAVVMILQYTDSARLRAAVLWFASARQAIPSFWLGVMLVMVFAVTLRMFPALGNNSPLSIVLPAITIATLECALYIRLLDTAFVEQRSADYVRTAYAKGQRRGVVLLRHMLPNAVLPVITVAGINLGVLLGGSIVVELVFNWPGIGQLLIQSIAGRDYTVVQTSILVIALFFVVVNLAVDLLYSVIDPRVRLK</sequence>
<evidence type="ECO:0000256" key="3">
    <source>
        <dbReference type="ARBA" id="ARBA00022475"/>
    </source>
</evidence>
<comment type="caution">
    <text evidence="9">The sequence shown here is derived from an EMBL/GenBank/DDBJ whole genome shotgun (WGS) entry which is preliminary data.</text>
</comment>
<reference evidence="9" key="2">
    <citation type="submission" date="2020-09" db="EMBL/GenBank/DDBJ databases">
        <authorList>
            <person name="Sun Q."/>
            <person name="Zhou Y."/>
        </authorList>
    </citation>
    <scope>NUCLEOTIDE SEQUENCE</scope>
    <source>
        <strain evidence="9">CGMCC 4.3508</strain>
    </source>
</reference>
<keyword evidence="10" id="KW-1185">Reference proteome</keyword>
<feature type="transmembrane region" description="Helical" evidence="7">
    <location>
        <begin position="12"/>
        <end position="31"/>
    </location>
</feature>
<evidence type="ECO:0000256" key="7">
    <source>
        <dbReference type="RuleBase" id="RU363032"/>
    </source>
</evidence>
<feature type="transmembrane region" description="Helical" evidence="7">
    <location>
        <begin position="226"/>
        <end position="252"/>
    </location>
</feature>
<dbReference type="InterPro" id="IPR000515">
    <property type="entry name" value="MetI-like"/>
</dbReference>
<evidence type="ECO:0000256" key="6">
    <source>
        <dbReference type="ARBA" id="ARBA00023136"/>
    </source>
</evidence>
<protein>
    <submittedName>
        <fullName evidence="9">Peptide ABC transporter permease</fullName>
    </submittedName>
</protein>
<accession>A0A917RDA3</accession>
<evidence type="ECO:0000256" key="5">
    <source>
        <dbReference type="ARBA" id="ARBA00022989"/>
    </source>
</evidence>
<feature type="transmembrane region" description="Helical" evidence="7">
    <location>
        <begin position="272"/>
        <end position="295"/>
    </location>
</feature>
<comment type="similarity">
    <text evidence="7">Belongs to the binding-protein-dependent transport system permease family.</text>
</comment>
<organism evidence="9 10">
    <name type="scientific">Nocardia jinanensis</name>
    <dbReference type="NCBI Taxonomy" id="382504"/>
    <lineage>
        <taxon>Bacteria</taxon>
        <taxon>Bacillati</taxon>
        <taxon>Actinomycetota</taxon>
        <taxon>Actinomycetes</taxon>
        <taxon>Mycobacteriales</taxon>
        <taxon>Nocardiaceae</taxon>
        <taxon>Nocardia</taxon>
    </lineage>
</organism>
<comment type="subcellular location">
    <subcellularLocation>
        <location evidence="1 7">Cell membrane</location>
        <topology evidence="1 7">Multi-pass membrane protein</topology>
    </subcellularLocation>
</comment>
<reference evidence="9" key="1">
    <citation type="journal article" date="2014" name="Int. J. Syst. Evol. Microbiol.">
        <title>Complete genome sequence of Corynebacterium casei LMG S-19264T (=DSM 44701T), isolated from a smear-ripened cheese.</title>
        <authorList>
            <consortium name="US DOE Joint Genome Institute (JGI-PGF)"/>
            <person name="Walter F."/>
            <person name="Albersmeier A."/>
            <person name="Kalinowski J."/>
            <person name="Ruckert C."/>
        </authorList>
    </citation>
    <scope>NUCLEOTIDE SEQUENCE</scope>
    <source>
        <strain evidence="9">CGMCC 4.3508</strain>
    </source>
</reference>
<dbReference type="InterPro" id="IPR035906">
    <property type="entry name" value="MetI-like_sf"/>
</dbReference>
<feature type="transmembrane region" description="Helical" evidence="7">
    <location>
        <begin position="140"/>
        <end position="158"/>
    </location>
</feature>
<evidence type="ECO:0000259" key="8">
    <source>
        <dbReference type="PROSITE" id="PS50928"/>
    </source>
</evidence>
<dbReference type="EMBL" id="BMMH01000002">
    <property type="protein sequence ID" value="GGL02367.1"/>
    <property type="molecule type" value="Genomic_DNA"/>
</dbReference>
<dbReference type="Pfam" id="PF19300">
    <property type="entry name" value="BPD_transp_1_N"/>
    <property type="match status" value="1"/>
</dbReference>
<dbReference type="SUPFAM" id="SSF161098">
    <property type="entry name" value="MetI-like"/>
    <property type="match status" value="1"/>
</dbReference>
<dbReference type="CDD" id="cd06261">
    <property type="entry name" value="TM_PBP2"/>
    <property type="match status" value="1"/>
</dbReference>
<dbReference type="AlphaFoldDB" id="A0A917RDA3"/>
<evidence type="ECO:0000256" key="2">
    <source>
        <dbReference type="ARBA" id="ARBA00022448"/>
    </source>
</evidence>
<name>A0A917RDA3_9NOCA</name>
<evidence type="ECO:0000313" key="10">
    <source>
        <dbReference type="Proteomes" id="UP000638263"/>
    </source>
</evidence>
<proteinExistence type="inferred from homology"/>
<feature type="transmembrane region" description="Helical" evidence="7">
    <location>
        <begin position="100"/>
        <end position="119"/>
    </location>
</feature>
<keyword evidence="4 7" id="KW-0812">Transmembrane</keyword>
<feature type="domain" description="ABC transmembrane type-1" evidence="8">
    <location>
        <begin position="94"/>
        <end position="295"/>
    </location>
</feature>
<dbReference type="Proteomes" id="UP000638263">
    <property type="component" value="Unassembled WGS sequence"/>
</dbReference>
<feature type="transmembrane region" description="Helical" evidence="7">
    <location>
        <begin position="170"/>
        <end position="190"/>
    </location>
</feature>
<dbReference type="GO" id="GO:0005886">
    <property type="term" value="C:plasma membrane"/>
    <property type="evidence" value="ECO:0007669"/>
    <property type="project" value="UniProtKB-SubCell"/>
</dbReference>
<keyword evidence="2 7" id="KW-0813">Transport</keyword>
<evidence type="ECO:0000256" key="1">
    <source>
        <dbReference type="ARBA" id="ARBA00004651"/>
    </source>
</evidence>
<dbReference type="RefSeq" id="WP_062996522.1">
    <property type="nucleotide sequence ID" value="NZ_BMMH01000002.1"/>
</dbReference>
<dbReference type="PROSITE" id="PS50928">
    <property type="entry name" value="ABC_TM1"/>
    <property type="match status" value="1"/>
</dbReference>
<dbReference type="InterPro" id="IPR045621">
    <property type="entry name" value="BPD_transp_1_N"/>
</dbReference>
<dbReference type="Gene3D" id="1.10.3720.10">
    <property type="entry name" value="MetI-like"/>
    <property type="match status" value="1"/>
</dbReference>
<gene>
    <name evidence="9" type="ORF">GCM10011588_16420</name>
</gene>
<evidence type="ECO:0000313" key="9">
    <source>
        <dbReference type="EMBL" id="GGL02367.1"/>
    </source>
</evidence>
<keyword evidence="6 7" id="KW-0472">Membrane</keyword>